<dbReference type="EMBL" id="HE616742">
    <property type="protein sequence ID" value="CCE89913.1"/>
    <property type="molecule type" value="Genomic_DNA"/>
</dbReference>
<keyword evidence="5" id="KW-1185">Reference proteome</keyword>
<proteinExistence type="inferred from homology"/>
<dbReference type="Gene3D" id="1.10.1510.10">
    <property type="entry name" value="Uncharacterised protein YqeY/AIM41 PF09424, N-terminal domain"/>
    <property type="match status" value="1"/>
</dbReference>
<dbReference type="RefSeq" id="XP_003679124.1">
    <property type="nucleotide sequence ID" value="XM_003679076.1"/>
</dbReference>
<accession>G8ZMR9</accession>
<gene>
    <name evidence="4" type="primary">TDEL0A05810</name>
    <name evidence="3" type="synonym">AIM41</name>
    <name evidence="4" type="ORF">TDEL_0A05810</name>
</gene>
<keyword evidence="2 3" id="KW-0496">Mitochondrion</keyword>
<protein>
    <recommendedName>
        <fullName evidence="3">Altered inheritance of mitochondria protein 41</fullName>
    </recommendedName>
</protein>
<dbReference type="eggNOG" id="ENOG502RZX9">
    <property type="taxonomic scope" value="Eukaryota"/>
</dbReference>
<dbReference type="Pfam" id="PF09424">
    <property type="entry name" value="YqeY"/>
    <property type="match status" value="1"/>
</dbReference>
<dbReference type="InParanoid" id="G8ZMR9"/>
<dbReference type="GeneID" id="11502799"/>
<dbReference type="PANTHER" id="PTHR28055:SF1">
    <property type="entry name" value="ALTERED INHERITANCE OF MITOCHONDRIA PROTEIN 41, MITOCHONDRIAL"/>
    <property type="match status" value="1"/>
</dbReference>
<reference evidence="4 5" key="1">
    <citation type="journal article" date="2011" name="Proc. Natl. Acad. Sci. U.S.A.">
        <title>Evolutionary erosion of yeast sex chromosomes by mating-type switching accidents.</title>
        <authorList>
            <person name="Gordon J.L."/>
            <person name="Armisen D."/>
            <person name="Proux-Wera E."/>
            <person name="Oheigeartaigh S.S."/>
            <person name="Byrne K.P."/>
            <person name="Wolfe K.H."/>
        </authorList>
    </citation>
    <scope>NUCLEOTIDE SEQUENCE [LARGE SCALE GENOMIC DNA]</scope>
    <source>
        <strain evidence="5">ATCC 10662 / CBS 1146 / NBRC 0425 / NCYC 2629 / NRRL Y-866</strain>
    </source>
</reference>
<dbReference type="AlphaFoldDB" id="G8ZMR9"/>
<evidence type="ECO:0000313" key="5">
    <source>
        <dbReference type="Proteomes" id="UP000005627"/>
    </source>
</evidence>
<dbReference type="KEGG" id="tdl:TDEL_0A05810"/>
<dbReference type="STRING" id="1076872.G8ZMR9"/>
<dbReference type="PANTHER" id="PTHR28055">
    <property type="entry name" value="ALTERED INHERITANCE OF MITOCHONDRIA PROTEIN 41, MITOCHONDRIAL"/>
    <property type="match status" value="1"/>
</dbReference>
<dbReference type="FunCoup" id="G8ZMR9">
    <property type="interactions" value="126"/>
</dbReference>
<dbReference type="SUPFAM" id="SSF89095">
    <property type="entry name" value="GatB/YqeY motif"/>
    <property type="match status" value="1"/>
</dbReference>
<evidence type="ECO:0000256" key="2">
    <source>
        <dbReference type="ARBA" id="ARBA00023128"/>
    </source>
</evidence>
<dbReference type="GO" id="GO:0016884">
    <property type="term" value="F:carbon-nitrogen ligase activity, with glutamine as amido-N-donor"/>
    <property type="evidence" value="ECO:0007669"/>
    <property type="project" value="UniProtKB-UniRule"/>
</dbReference>
<comment type="subcellular location">
    <subcellularLocation>
        <location evidence="3">Mitochondrion</location>
    </subcellularLocation>
</comment>
<sequence>MLRATRLLTPQLRVFVRYESSSTYNAAVASLKKDLKQAMIAKDDLKKTTIRGLLSTIKNKEIDSKDKDLDEFVLSEVYSKLINQRKDSINDFLQNGREDLVAKEKQELEIIQNYLQGLPVASKEEIDSKVGKLLNELREKDPNLQLKQVFSKIDWKTIPLEWKASSNMIKSSIVNFMKSS</sequence>
<dbReference type="InterPro" id="IPR042184">
    <property type="entry name" value="YqeY/Aim41_N"/>
</dbReference>
<evidence type="ECO:0000256" key="3">
    <source>
        <dbReference type="RuleBase" id="RU365099"/>
    </source>
</evidence>
<dbReference type="GO" id="GO:0005739">
    <property type="term" value="C:mitochondrion"/>
    <property type="evidence" value="ECO:0007669"/>
    <property type="project" value="UniProtKB-SubCell"/>
</dbReference>
<dbReference type="HOGENOM" id="CLU_123460_0_0_1"/>
<comment type="similarity">
    <text evidence="1 3">Belongs to the AIM41 family.</text>
</comment>
<dbReference type="OrthoDB" id="538640at2759"/>
<dbReference type="Proteomes" id="UP000005627">
    <property type="component" value="Chromosome 1"/>
</dbReference>
<dbReference type="InterPro" id="IPR003789">
    <property type="entry name" value="Asn/Gln_tRNA_amidoTrase-B-like"/>
</dbReference>
<organism evidence="4 5">
    <name type="scientific">Torulaspora delbrueckii</name>
    <name type="common">Yeast</name>
    <name type="synonym">Candida colliculosa</name>
    <dbReference type="NCBI Taxonomy" id="4950"/>
    <lineage>
        <taxon>Eukaryota</taxon>
        <taxon>Fungi</taxon>
        <taxon>Dikarya</taxon>
        <taxon>Ascomycota</taxon>
        <taxon>Saccharomycotina</taxon>
        <taxon>Saccharomycetes</taxon>
        <taxon>Saccharomycetales</taxon>
        <taxon>Saccharomycetaceae</taxon>
        <taxon>Torulaspora</taxon>
    </lineage>
</organism>
<name>G8ZMR9_TORDE</name>
<evidence type="ECO:0000313" key="4">
    <source>
        <dbReference type="EMBL" id="CCE89913.1"/>
    </source>
</evidence>
<dbReference type="InterPro" id="IPR019004">
    <property type="entry name" value="YqeY/Aim41"/>
</dbReference>
<evidence type="ECO:0000256" key="1">
    <source>
        <dbReference type="ARBA" id="ARBA00007538"/>
    </source>
</evidence>